<feature type="transmembrane region" description="Helical" evidence="7">
    <location>
        <begin position="191"/>
        <end position="211"/>
    </location>
</feature>
<keyword evidence="6 7" id="KW-0472">Membrane</keyword>
<comment type="subcellular location">
    <subcellularLocation>
        <location evidence="1">Membrane</location>
        <topology evidence="1">Multi-pass membrane protein</topology>
    </subcellularLocation>
</comment>
<keyword evidence="9" id="KW-1185">Reference proteome</keyword>
<dbReference type="PANTHER" id="PTHR43243:SF4">
    <property type="entry name" value="CATIONIC AMINO ACID TRANSPORTER 4"/>
    <property type="match status" value="1"/>
</dbReference>
<evidence type="ECO:0000256" key="2">
    <source>
        <dbReference type="ARBA" id="ARBA00008572"/>
    </source>
</evidence>
<reference evidence="8 9" key="1">
    <citation type="journal article" date="2015" name="Proc. Natl. Acad. Sci. U.S.A.">
        <title>The resurrection genome of Boea hygrometrica: A blueprint for survival of dehydration.</title>
        <authorList>
            <person name="Xiao L."/>
            <person name="Yang G."/>
            <person name="Zhang L."/>
            <person name="Yang X."/>
            <person name="Zhao S."/>
            <person name="Ji Z."/>
            <person name="Zhou Q."/>
            <person name="Hu M."/>
            <person name="Wang Y."/>
            <person name="Chen M."/>
            <person name="Xu Y."/>
            <person name="Jin H."/>
            <person name="Xiao X."/>
            <person name="Hu G."/>
            <person name="Bao F."/>
            <person name="Hu Y."/>
            <person name="Wan P."/>
            <person name="Li L."/>
            <person name="Deng X."/>
            <person name="Kuang T."/>
            <person name="Xiang C."/>
            <person name="Zhu J.K."/>
            <person name="Oliver M.J."/>
            <person name="He Y."/>
        </authorList>
    </citation>
    <scope>NUCLEOTIDE SEQUENCE [LARGE SCALE GENOMIC DNA]</scope>
    <source>
        <strain evidence="9">cv. XS01</strain>
    </source>
</reference>
<dbReference type="InterPro" id="IPR002293">
    <property type="entry name" value="AA/rel_permease1"/>
</dbReference>
<gene>
    <name evidence="8" type="ORF">F511_08086</name>
</gene>
<dbReference type="EMBL" id="KV020134">
    <property type="protein sequence ID" value="KZV15028.1"/>
    <property type="molecule type" value="Genomic_DNA"/>
</dbReference>
<evidence type="ECO:0000256" key="5">
    <source>
        <dbReference type="ARBA" id="ARBA00022989"/>
    </source>
</evidence>
<evidence type="ECO:0000256" key="7">
    <source>
        <dbReference type="SAM" id="Phobius"/>
    </source>
</evidence>
<dbReference type="AlphaFoldDB" id="A0A2Z7A096"/>
<feature type="transmembrane region" description="Helical" evidence="7">
    <location>
        <begin position="271"/>
        <end position="293"/>
    </location>
</feature>
<dbReference type="Proteomes" id="UP000250235">
    <property type="component" value="Unassembled WGS sequence"/>
</dbReference>
<feature type="transmembrane region" description="Helical" evidence="7">
    <location>
        <begin position="163"/>
        <end position="184"/>
    </location>
</feature>
<keyword evidence="4 7" id="KW-0812">Transmembrane</keyword>
<evidence type="ECO:0000313" key="8">
    <source>
        <dbReference type="EMBL" id="KZV15028.1"/>
    </source>
</evidence>
<proteinExistence type="inferred from homology"/>
<evidence type="ECO:0000256" key="4">
    <source>
        <dbReference type="ARBA" id="ARBA00022692"/>
    </source>
</evidence>
<feature type="transmembrane region" description="Helical" evidence="7">
    <location>
        <begin position="393"/>
        <end position="415"/>
    </location>
</feature>
<sequence>MLKQLLARKTDFSGADGAHGVALQRTLGPWGLTALGIGAVIGGGIFVITGQAAAEHAGPAIILSFIIAAVCCSFTALCYAEFATLIPMSGSSYSYAYATLGELVAWFIGWNMVLEYGVSASAVAVSWTGYFTSFLDNMGMHLPAVLTNAPLAYQDGHLVATGALFNLPAVAITLALTWLCYVGIRESSGANLAMVILKVGLIVVVIVAGWQYVNPHYWEPFIPPQQGPEKYGWAGIMRASTLVFFAYIGFEATSTAAQEAKNPQRDLPIGTLVSLAVCTVLYIGMAAVITGLLPFDQLGTSEPVVTAVRAHPQLNWLRWLVEIGALIGLSSVVLVMIIAQPRIFMIMGNDGLLPPVFAKIHPRYKTPHINTVITGLGIAALAAVFPLDILGDLVSMGTLIAFVAVCAGVLILRYTHPELPRTFRVPWAPVICTLGVLCCLGLLYWENWYQWLLMGIWTLIGLAIYFGYGYRHSRLRRSRATMQPN</sequence>
<dbReference type="Gene3D" id="1.20.1740.10">
    <property type="entry name" value="Amino acid/polyamine transporter I"/>
    <property type="match status" value="1"/>
</dbReference>
<dbReference type="GO" id="GO:0016020">
    <property type="term" value="C:membrane"/>
    <property type="evidence" value="ECO:0007669"/>
    <property type="project" value="UniProtKB-SubCell"/>
</dbReference>
<feature type="transmembrane region" description="Helical" evidence="7">
    <location>
        <begin position="231"/>
        <end position="250"/>
    </location>
</feature>
<keyword evidence="3" id="KW-0813">Transport</keyword>
<comment type="similarity">
    <text evidence="2">Belongs to the amino acid-polyamine-organocation (APC) superfamily. Cationic amino acid transporter (CAT) (TC 2.A.3.3) family.</text>
</comment>
<name>A0A2Z7A096_9LAMI</name>
<feature type="transmembrane region" description="Helical" evidence="7">
    <location>
        <begin position="94"/>
        <end position="113"/>
    </location>
</feature>
<protein>
    <submittedName>
        <fullName evidence="8">Cationic amino acid transporter 4, vacuolar</fullName>
    </submittedName>
</protein>
<dbReference type="PANTHER" id="PTHR43243">
    <property type="entry name" value="INNER MEMBRANE TRANSPORTER YGJI-RELATED"/>
    <property type="match status" value="1"/>
</dbReference>
<feature type="transmembrane region" description="Helical" evidence="7">
    <location>
        <begin position="451"/>
        <end position="470"/>
    </location>
</feature>
<dbReference type="Pfam" id="PF13520">
    <property type="entry name" value="AA_permease_2"/>
    <property type="match status" value="1"/>
</dbReference>
<feature type="transmembrane region" description="Helical" evidence="7">
    <location>
        <begin position="427"/>
        <end position="445"/>
    </location>
</feature>
<keyword evidence="5 7" id="KW-1133">Transmembrane helix</keyword>
<feature type="transmembrane region" description="Helical" evidence="7">
    <location>
        <begin position="32"/>
        <end position="54"/>
    </location>
</feature>
<organism evidence="8 9">
    <name type="scientific">Dorcoceras hygrometricum</name>
    <dbReference type="NCBI Taxonomy" id="472368"/>
    <lineage>
        <taxon>Eukaryota</taxon>
        <taxon>Viridiplantae</taxon>
        <taxon>Streptophyta</taxon>
        <taxon>Embryophyta</taxon>
        <taxon>Tracheophyta</taxon>
        <taxon>Spermatophyta</taxon>
        <taxon>Magnoliopsida</taxon>
        <taxon>eudicotyledons</taxon>
        <taxon>Gunneridae</taxon>
        <taxon>Pentapetalae</taxon>
        <taxon>asterids</taxon>
        <taxon>lamiids</taxon>
        <taxon>Lamiales</taxon>
        <taxon>Gesneriaceae</taxon>
        <taxon>Didymocarpoideae</taxon>
        <taxon>Trichosporeae</taxon>
        <taxon>Loxocarpinae</taxon>
        <taxon>Dorcoceras</taxon>
    </lineage>
</organism>
<dbReference type="GO" id="GO:0015171">
    <property type="term" value="F:amino acid transmembrane transporter activity"/>
    <property type="evidence" value="ECO:0007669"/>
    <property type="project" value="TreeGrafter"/>
</dbReference>
<feature type="transmembrane region" description="Helical" evidence="7">
    <location>
        <begin position="369"/>
        <end position="387"/>
    </location>
</feature>
<dbReference type="OrthoDB" id="3900342at2759"/>
<evidence type="ECO:0000256" key="1">
    <source>
        <dbReference type="ARBA" id="ARBA00004141"/>
    </source>
</evidence>
<evidence type="ECO:0000256" key="3">
    <source>
        <dbReference type="ARBA" id="ARBA00022448"/>
    </source>
</evidence>
<dbReference type="PIRSF" id="PIRSF006060">
    <property type="entry name" value="AA_transporter"/>
    <property type="match status" value="1"/>
</dbReference>
<evidence type="ECO:0000313" key="9">
    <source>
        <dbReference type="Proteomes" id="UP000250235"/>
    </source>
</evidence>
<feature type="transmembrane region" description="Helical" evidence="7">
    <location>
        <begin position="316"/>
        <end position="339"/>
    </location>
</feature>
<evidence type="ECO:0000256" key="6">
    <source>
        <dbReference type="ARBA" id="ARBA00023136"/>
    </source>
</evidence>
<accession>A0A2Z7A096</accession>
<feature type="transmembrane region" description="Helical" evidence="7">
    <location>
        <begin position="60"/>
        <end position="82"/>
    </location>
</feature>